<organism evidence="1 2">
    <name type="scientific">Porphyromonas macacae</name>
    <dbReference type="NCBI Taxonomy" id="28115"/>
    <lineage>
        <taxon>Bacteria</taxon>
        <taxon>Pseudomonadati</taxon>
        <taxon>Bacteroidota</taxon>
        <taxon>Bacteroidia</taxon>
        <taxon>Bacteroidales</taxon>
        <taxon>Porphyromonadaceae</taxon>
        <taxon>Porphyromonas</taxon>
    </lineage>
</organism>
<accession>A0A379DH11</accession>
<evidence type="ECO:0000313" key="2">
    <source>
        <dbReference type="Proteomes" id="UP000254263"/>
    </source>
</evidence>
<dbReference type="AlphaFoldDB" id="A0A379DH11"/>
<evidence type="ECO:0000313" key="1">
    <source>
        <dbReference type="EMBL" id="SUB77234.1"/>
    </source>
</evidence>
<dbReference type="EMBL" id="UGTI01000001">
    <property type="protein sequence ID" value="SUB77234.1"/>
    <property type="molecule type" value="Genomic_DNA"/>
</dbReference>
<reference evidence="1 2" key="1">
    <citation type="submission" date="2018-06" db="EMBL/GenBank/DDBJ databases">
        <authorList>
            <consortium name="Pathogen Informatics"/>
            <person name="Doyle S."/>
        </authorList>
    </citation>
    <scope>NUCLEOTIDE SEQUENCE [LARGE SCALE GENOMIC DNA]</scope>
    <source>
        <strain evidence="1 2">NCTC13100</strain>
    </source>
</reference>
<sequence>MNKDNKLKRLHNTASTSYRLADSGIENNVCLFSIKLEKENFTYV</sequence>
<proteinExistence type="predicted"/>
<dbReference type="Proteomes" id="UP000254263">
    <property type="component" value="Unassembled WGS sequence"/>
</dbReference>
<protein>
    <submittedName>
        <fullName evidence="1">Uncharacterized protein</fullName>
    </submittedName>
</protein>
<gene>
    <name evidence="1" type="ORF">NCTC13100_00349</name>
</gene>
<name>A0A379DH11_9PORP</name>